<dbReference type="EMBL" id="KP992899">
    <property type="protein sequence ID" value="AKR07199.1"/>
    <property type="molecule type" value="Genomic_DNA"/>
</dbReference>
<comment type="catalytic activity">
    <reaction evidence="16 17">
        <text>a ubiquinone + NADH + 5 H(+)(in) = a ubiquinol + NAD(+) + 4 H(+)(out)</text>
        <dbReference type="Rhea" id="RHEA:29091"/>
        <dbReference type="Rhea" id="RHEA-COMP:9565"/>
        <dbReference type="Rhea" id="RHEA-COMP:9566"/>
        <dbReference type="ChEBI" id="CHEBI:15378"/>
        <dbReference type="ChEBI" id="CHEBI:16389"/>
        <dbReference type="ChEBI" id="CHEBI:17976"/>
        <dbReference type="ChEBI" id="CHEBI:57540"/>
        <dbReference type="ChEBI" id="CHEBI:57945"/>
        <dbReference type="EC" id="7.1.1.2"/>
    </reaction>
</comment>
<proteinExistence type="inferred from homology"/>
<dbReference type="InterPro" id="IPR010933">
    <property type="entry name" value="NADH_DH_su2_C"/>
</dbReference>
<evidence type="ECO:0000256" key="3">
    <source>
        <dbReference type="ARBA" id="ARBA00012944"/>
    </source>
</evidence>
<feature type="transmembrane region" description="Helical" evidence="17">
    <location>
        <begin position="92"/>
        <end position="115"/>
    </location>
</feature>
<feature type="transmembrane region" description="Helical" evidence="17">
    <location>
        <begin position="322"/>
        <end position="346"/>
    </location>
</feature>
<dbReference type="Pfam" id="PF00361">
    <property type="entry name" value="Proton_antipo_M"/>
    <property type="match status" value="1"/>
</dbReference>
<comment type="function">
    <text evidence="17">Core subunit of the mitochondrial membrane respiratory chain NADH dehydrogenase (Complex I) which catalyzes electron transfer from NADH through the respiratory chain, using ubiquinone as an electron acceptor. Essential for the catalytic activity and assembly of complex I.</text>
</comment>
<evidence type="ECO:0000256" key="15">
    <source>
        <dbReference type="ARBA" id="ARBA00023136"/>
    </source>
</evidence>
<dbReference type="PANTHER" id="PTHR46552:SF1">
    <property type="entry name" value="NADH-UBIQUINONE OXIDOREDUCTASE CHAIN 2"/>
    <property type="match status" value="1"/>
</dbReference>
<feature type="transmembrane region" description="Helical" evidence="17">
    <location>
        <begin position="232"/>
        <end position="253"/>
    </location>
</feature>
<organism evidence="20">
    <name type="scientific">Symphurus orientalis</name>
    <name type="common">pygmy tongue-sole</name>
    <dbReference type="NCBI Taxonomy" id="665865"/>
    <lineage>
        <taxon>Eukaryota</taxon>
        <taxon>Metazoa</taxon>
        <taxon>Chordata</taxon>
        <taxon>Craniata</taxon>
        <taxon>Vertebrata</taxon>
        <taxon>Euteleostomi</taxon>
        <taxon>Actinopterygii</taxon>
        <taxon>Neopterygii</taxon>
        <taxon>Teleostei</taxon>
        <taxon>Neoteleostei</taxon>
        <taxon>Acanthomorphata</taxon>
        <taxon>Carangaria</taxon>
        <taxon>Pleuronectiformes</taxon>
        <taxon>Pleuronectoidei</taxon>
        <taxon>Cynoglossidae</taxon>
        <taxon>Symphurinae</taxon>
        <taxon>Symphurus</taxon>
    </lineage>
</organism>
<keyword evidence="14 17" id="KW-0496">Mitochondrion</keyword>
<keyword evidence="5" id="KW-0813">Transport</keyword>
<dbReference type="InterPro" id="IPR001750">
    <property type="entry name" value="ND/Mrp_TM"/>
</dbReference>
<evidence type="ECO:0000256" key="13">
    <source>
        <dbReference type="ARBA" id="ARBA00023075"/>
    </source>
</evidence>
<feature type="domain" description="NADH:quinone oxidoreductase/Mrp antiporter transmembrane" evidence="18">
    <location>
        <begin position="23"/>
        <end position="287"/>
    </location>
</feature>
<evidence type="ECO:0000256" key="11">
    <source>
        <dbReference type="ARBA" id="ARBA00022989"/>
    </source>
</evidence>
<evidence type="ECO:0000259" key="19">
    <source>
        <dbReference type="Pfam" id="PF06444"/>
    </source>
</evidence>
<keyword evidence="7 17" id="KW-0812">Transmembrane</keyword>
<name>A0A0K0Q5Y2_9PLEU</name>
<evidence type="ECO:0000256" key="5">
    <source>
        <dbReference type="ARBA" id="ARBA00022448"/>
    </source>
</evidence>
<evidence type="ECO:0000256" key="6">
    <source>
        <dbReference type="ARBA" id="ARBA00022660"/>
    </source>
</evidence>
<accession>A0A0K0Q5Y2</accession>
<evidence type="ECO:0000256" key="4">
    <source>
        <dbReference type="ARBA" id="ARBA00021008"/>
    </source>
</evidence>
<evidence type="ECO:0000256" key="17">
    <source>
        <dbReference type="RuleBase" id="RU003403"/>
    </source>
</evidence>
<evidence type="ECO:0000256" key="8">
    <source>
        <dbReference type="ARBA" id="ARBA00022792"/>
    </source>
</evidence>
<keyword evidence="15 17" id="KW-0472">Membrane</keyword>
<feature type="transmembrane region" description="Helical" evidence="17">
    <location>
        <begin position="201"/>
        <end position="220"/>
    </location>
</feature>
<gene>
    <name evidence="20" type="primary">ND2</name>
</gene>
<feature type="transmembrane region" description="Helical" evidence="17">
    <location>
        <begin position="152"/>
        <end position="170"/>
    </location>
</feature>
<feature type="transmembrane region" description="Helical" evidence="17">
    <location>
        <begin position="5"/>
        <end position="22"/>
    </location>
</feature>
<protein>
    <recommendedName>
        <fullName evidence="4 17">NADH-ubiquinone oxidoreductase chain 2</fullName>
        <ecNumber evidence="3 17">7.1.1.2</ecNumber>
    </recommendedName>
</protein>
<keyword evidence="12 17" id="KW-0520">NAD</keyword>
<geneLocation type="mitochondrion" evidence="20"/>
<evidence type="ECO:0000313" key="20">
    <source>
        <dbReference type="EMBL" id="AKR07199.1"/>
    </source>
</evidence>
<keyword evidence="8 17" id="KW-0999">Mitochondrion inner membrane</keyword>
<comment type="subcellular location">
    <subcellularLocation>
        <location evidence="1 17">Mitochondrion inner membrane</location>
        <topology evidence="1 17">Multi-pass membrane protein</topology>
    </subcellularLocation>
</comment>
<keyword evidence="11 17" id="KW-1133">Transmembrane helix</keyword>
<dbReference type="InterPro" id="IPR050175">
    <property type="entry name" value="Complex_I_Subunit_2"/>
</dbReference>
<evidence type="ECO:0000256" key="1">
    <source>
        <dbReference type="ARBA" id="ARBA00004448"/>
    </source>
</evidence>
<feature type="transmembrane region" description="Helical" evidence="17">
    <location>
        <begin position="273"/>
        <end position="293"/>
    </location>
</feature>
<dbReference type="EC" id="7.1.1.2" evidence="3 17"/>
<evidence type="ECO:0000256" key="2">
    <source>
        <dbReference type="ARBA" id="ARBA00007012"/>
    </source>
</evidence>
<dbReference type="GO" id="GO:0005743">
    <property type="term" value="C:mitochondrial inner membrane"/>
    <property type="evidence" value="ECO:0007669"/>
    <property type="project" value="UniProtKB-SubCell"/>
</dbReference>
<keyword evidence="9 17" id="KW-1278">Translocase</keyword>
<dbReference type="GO" id="GO:0008137">
    <property type="term" value="F:NADH dehydrogenase (ubiquinone) activity"/>
    <property type="evidence" value="ECO:0007669"/>
    <property type="project" value="UniProtKB-EC"/>
</dbReference>
<dbReference type="GO" id="GO:0006120">
    <property type="term" value="P:mitochondrial electron transport, NADH to ubiquinone"/>
    <property type="evidence" value="ECO:0007669"/>
    <property type="project" value="InterPro"/>
</dbReference>
<dbReference type="InterPro" id="IPR003917">
    <property type="entry name" value="NADH_UbQ_OxRdtase_chain2"/>
</dbReference>
<evidence type="ECO:0000256" key="9">
    <source>
        <dbReference type="ARBA" id="ARBA00022967"/>
    </source>
</evidence>
<evidence type="ECO:0000256" key="7">
    <source>
        <dbReference type="ARBA" id="ARBA00022692"/>
    </source>
</evidence>
<evidence type="ECO:0000256" key="10">
    <source>
        <dbReference type="ARBA" id="ARBA00022982"/>
    </source>
</evidence>
<reference evidence="20" key="1">
    <citation type="journal article" date="2015" name="BMC Genomics">
        <title>Tandem Duplication and Random Loss for mitogenome rearrangement in Symphurus (Teleost: Pleuronectiformes).</title>
        <authorList>
            <person name="Shi W."/>
            <person name="Gong L."/>
            <person name="Wang S.Y."/>
            <person name="Miao X.G."/>
            <person name="Kong X.Y."/>
        </authorList>
    </citation>
    <scope>NUCLEOTIDE SEQUENCE</scope>
</reference>
<dbReference type="PANTHER" id="PTHR46552">
    <property type="entry name" value="NADH-UBIQUINONE OXIDOREDUCTASE CHAIN 2"/>
    <property type="match status" value="1"/>
</dbReference>
<evidence type="ECO:0000259" key="18">
    <source>
        <dbReference type="Pfam" id="PF00361"/>
    </source>
</evidence>
<evidence type="ECO:0000256" key="16">
    <source>
        <dbReference type="ARBA" id="ARBA00049551"/>
    </source>
</evidence>
<dbReference type="Pfam" id="PF06444">
    <property type="entry name" value="NADH_dehy_S2_C"/>
    <property type="match status" value="1"/>
</dbReference>
<keyword evidence="6 17" id="KW-0679">Respiratory chain</keyword>
<evidence type="ECO:0000256" key="12">
    <source>
        <dbReference type="ARBA" id="ARBA00023027"/>
    </source>
</evidence>
<feature type="domain" description="NADH dehydrogenase subunit 2 C-terminal" evidence="19">
    <location>
        <begin position="290"/>
        <end position="342"/>
    </location>
</feature>
<keyword evidence="13 17" id="KW-0830">Ubiquinone</keyword>
<dbReference type="AlphaFoldDB" id="A0A0K0Q5Y2"/>
<keyword evidence="10 17" id="KW-0249">Electron transport</keyword>
<evidence type="ECO:0000256" key="14">
    <source>
        <dbReference type="ARBA" id="ARBA00023128"/>
    </source>
</evidence>
<dbReference type="PRINTS" id="PR01436">
    <property type="entry name" value="NADHDHGNASE2"/>
</dbReference>
<sequence>MSEYVFAVLFSTLGAGIVTVFASSHWLIAWIGLEVTTLAILPLMAKDYTARTVEAATKYYLAQSIGAAMIVFAALSNAWISGQWTINELSHPLPSILMILALSLKLGLVPLHGWVPEVLQGLKLHTGMILATFQKLAPFALLVQMQHLHPQLLAGLGFLSILWAGLAGHNQAQLRKILAYSSISHMGWMTVILAYSTPLAYFAFIMYLLMTFTLFQMFNLSTATSINMLTNAWSRSTMVLGLVPFILLTLAGLPPLSGFMPKLCATEELTKQGLIFLVTCALLVTLLSFYYYLRLTYAITMAAFPNAYPGCTFWRFLEKNKIVPLSLAMSASISFAPITPILLSLLNS</sequence>
<comment type="similarity">
    <text evidence="2 17">Belongs to the complex I subunit 2 family.</text>
</comment>
<feature type="transmembrane region" description="Helical" evidence="17">
    <location>
        <begin position="57"/>
        <end position="80"/>
    </location>
</feature>